<evidence type="ECO:0000313" key="2">
    <source>
        <dbReference type="EMBL" id="GAA3166268.1"/>
    </source>
</evidence>
<dbReference type="Pfam" id="PF02310">
    <property type="entry name" value="B12-binding"/>
    <property type="match status" value="1"/>
</dbReference>
<feature type="domain" description="B12-binding" evidence="1">
    <location>
        <begin position="39"/>
        <end position="177"/>
    </location>
</feature>
<dbReference type="InterPro" id="IPR006158">
    <property type="entry name" value="Cobalamin-bd"/>
</dbReference>
<keyword evidence="3" id="KW-1185">Reference proteome</keyword>
<dbReference type="InterPro" id="IPR036724">
    <property type="entry name" value="Cobalamin-bd_sf"/>
</dbReference>
<comment type="caution">
    <text evidence="2">The sequence shown here is derived from an EMBL/GenBank/DDBJ whole genome shotgun (WGS) entry which is preliminary data.</text>
</comment>
<dbReference type="CDD" id="cd02065">
    <property type="entry name" value="B12-binding_like"/>
    <property type="match status" value="1"/>
</dbReference>
<evidence type="ECO:0000259" key="1">
    <source>
        <dbReference type="PROSITE" id="PS51332"/>
    </source>
</evidence>
<accession>A0ABP6P8Q7</accession>
<name>A0ABP6P8Q7_9ACTN</name>
<gene>
    <name evidence="2" type="ORF">GCM10010466_66310</name>
</gene>
<dbReference type="Gene3D" id="3.40.50.280">
    <property type="entry name" value="Cobalamin-binding domain"/>
    <property type="match status" value="1"/>
</dbReference>
<dbReference type="SUPFAM" id="SSF52242">
    <property type="entry name" value="Cobalamin (vitamin B12)-binding domain"/>
    <property type="match status" value="1"/>
</dbReference>
<proteinExistence type="predicted"/>
<organism evidence="2 3">
    <name type="scientific">Planomonospora alba</name>
    <dbReference type="NCBI Taxonomy" id="161354"/>
    <lineage>
        <taxon>Bacteria</taxon>
        <taxon>Bacillati</taxon>
        <taxon>Actinomycetota</taxon>
        <taxon>Actinomycetes</taxon>
        <taxon>Streptosporangiales</taxon>
        <taxon>Streptosporangiaceae</taxon>
        <taxon>Planomonospora</taxon>
    </lineage>
</organism>
<protein>
    <recommendedName>
        <fullName evidence="1">B12-binding domain-containing protein</fullName>
    </recommendedName>
</protein>
<dbReference type="Proteomes" id="UP001500320">
    <property type="component" value="Unassembled WGS sequence"/>
</dbReference>
<evidence type="ECO:0000313" key="3">
    <source>
        <dbReference type="Proteomes" id="UP001500320"/>
    </source>
</evidence>
<sequence length="204" mass="21007">MSGPAEPAVRVGDAVVPVTADAVPGRNGRTADAVPGGNGRTVIVTSLASDAHTWNLVFLQLFLEELGYDVVNLGPCVPDELLLEECGARRPDLVVISSVNGHGHQEGLRVIRELRSREPLADIPVVIGGKLGVAGAGNARYVEELLAAGFDMVVEDGAGTRAFRSFAESLPRRVGASARGAQEVLGAQGSAQGTPQGAVQGALP</sequence>
<dbReference type="EMBL" id="BAAAUT010000096">
    <property type="protein sequence ID" value="GAA3166268.1"/>
    <property type="molecule type" value="Genomic_DNA"/>
</dbReference>
<dbReference type="PROSITE" id="PS51332">
    <property type="entry name" value="B12_BINDING"/>
    <property type="match status" value="1"/>
</dbReference>
<reference evidence="3" key="1">
    <citation type="journal article" date="2019" name="Int. J. Syst. Evol. Microbiol.">
        <title>The Global Catalogue of Microorganisms (GCM) 10K type strain sequencing project: providing services to taxonomists for standard genome sequencing and annotation.</title>
        <authorList>
            <consortium name="The Broad Institute Genomics Platform"/>
            <consortium name="The Broad Institute Genome Sequencing Center for Infectious Disease"/>
            <person name="Wu L."/>
            <person name="Ma J."/>
        </authorList>
    </citation>
    <scope>NUCLEOTIDE SEQUENCE [LARGE SCALE GENOMIC DNA]</scope>
    <source>
        <strain evidence="3">JCM 9373</strain>
    </source>
</reference>